<protein>
    <submittedName>
        <fullName evidence="2">Uncharacterized protein</fullName>
    </submittedName>
</protein>
<name>A0AAD6VEJ6_9AGAR</name>
<comment type="caution">
    <text evidence="2">The sequence shown here is derived from an EMBL/GenBank/DDBJ whole genome shotgun (WGS) entry which is preliminary data.</text>
</comment>
<feature type="non-terminal residue" evidence="2">
    <location>
        <position position="120"/>
    </location>
</feature>
<accession>A0AAD6VEJ6</accession>
<dbReference type="AlphaFoldDB" id="A0AAD6VEJ6"/>
<dbReference type="Proteomes" id="UP001219525">
    <property type="component" value="Unassembled WGS sequence"/>
</dbReference>
<sequence>MPPRPILKALPSADPSKPHAYPPEPASSNPLPFAACSGSGAFLFSPHVHFPTHPCTLTGAAYSPGSYDRAPIAVSPGARALRMPRRGGRVYPRAAGPAPPVGSYFHPRAFEACGAPEPEP</sequence>
<keyword evidence="3" id="KW-1185">Reference proteome</keyword>
<feature type="region of interest" description="Disordered" evidence="1">
    <location>
        <begin position="1"/>
        <end position="28"/>
    </location>
</feature>
<evidence type="ECO:0000313" key="2">
    <source>
        <dbReference type="EMBL" id="KAJ7207485.1"/>
    </source>
</evidence>
<proteinExistence type="predicted"/>
<evidence type="ECO:0000256" key="1">
    <source>
        <dbReference type="SAM" id="MobiDB-lite"/>
    </source>
</evidence>
<dbReference type="EMBL" id="JARJCW010000036">
    <property type="protein sequence ID" value="KAJ7207485.1"/>
    <property type="molecule type" value="Genomic_DNA"/>
</dbReference>
<gene>
    <name evidence="2" type="ORF">GGX14DRAFT_499933</name>
</gene>
<evidence type="ECO:0000313" key="3">
    <source>
        <dbReference type="Proteomes" id="UP001219525"/>
    </source>
</evidence>
<reference evidence="2" key="1">
    <citation type="submission" date="2023-03" db="EMBL/GenBank/DDBJ databases">
        <title>Massive genome expansion in bonnet fungi (Mycena s.s.) driven by repeated elements and novel gene families across ecological guilds.</title>
        <authorList>
            <consortium name="Lawrence Berkeley National Laboratory"/>
            <person name="Harder C.B."/>
            <person name="Miyauchi S."/>
            <person name="Viragh M."/>
            <person name="Kuo A."/>
            <person name="Thoen E."/>
            <person name="Andreopoulos B."/>
            <person name="Lu D."/>
            <person name="Skrede I."/>
            <person name="Drula E."/>
            <person name="Henrissat B."/>
            <person name="Morin E."/>
            <person name="Kohler A."/>
            <person name="Barry K."/>
            <person name="LaButti K."/>
            <person name="Morin E."/>
            <person name="Salamov A."/>
            <person name="Lipzen A."/>
            <person name="Mereny Z."/>
            <person name="Hegedus B."/>
            <person name="Baldrian P."/>
            <person name="Stursova M."/>
            <person name="Weitz H."/>
            <person name="Taylor A."/>
            <person name="Grigoriev I.V."/>
            <person name="Nagy L.G."/>
            <person name="Martin F."/>
            <person name="Kauserud H."/>
        </authorList>
    </citation>
    <scope>NUCLEOTIDE SEQUENCE</scope>
    <source>
        <strain evidence="2">9144</strain>
    </source>
</reference>
<organism evidence="2 3">
    <name type="scientific">Mycena pura</name>
    <dbReference type="NCBI Taxonomy" id="153505"/>
    <lineage>
        <taxon>Eukaryota</taxon>
        <taxon>Fungi</taxon>
        <taxon>Dikarya</taxon>
        <taxon>Basidiomycota</taxon>
        <taxon>Agaricomycotina</taxon>
        <taxon>Agaricomycetes</taxon>
        <taxon>Agaricomycetidae</taxon>
        <taxon>Agaricales</taxon>
        <taxon>Marasmiineae</taxon>
        <taxon>Mycenaceae</taxon>
        <taxon>Mycena</taxon>
    </lineage>
</organism>